<sequence length="167" mass="16764">MSTSPEDKNPADRSSPEDESAAAPSTDTATEASSPDTGAGDAFLAGTPMGTAPATGGLFSAETFSVIGLMLFALVALNTRLLQLFGWFFVGGIPTVRNQGEISMYTGEVTAAGGLSALAVLAGAVALFRGNAATRAWARWAAAATVITGALLLLVSALVFVSLPGAP</sequence>
<protein>
    <submittedName>
        <fullName evidence="3">Uncharacterized protein</fullName>
    </submittedName>
</protein>
<comment type="caution">
    <text evidence="3">The sequence shown here is derived from an EMBL/GenBank/DDBJ whole genome shotgun (WGS) entry which is preliminary data.</text>
</comment>
<evidence type="ECO:0000256" key="2">
    <source>
        <dbReference type="SAM" id="Phobius"/>
    </source>
</evidence>
<keyword evidence="2" id="KW-1133">Transmembrane helix</keyword>
<accession>A0A7Y9XB30</accession>
<feature type="compositionally biased region" description="Polar residues" evidence="1">
    <location>
        <begin position="26"/>
        <end position="36"/>
    </location>
</feature>
<feature type="region of interest" description="Disordered" evidence="1">
    <location>
        <begin position="1"/>
        <end position="46"/>
    </location>
</feature>
<dbReference type="Proteomes" id="UP000584931">
    <property type="component" value="Unassembled WGS sequence"/>
</dbReference>
<feature type="transmembrane region" description="Helical" evidence="2">
    <location>
        <begin position="140"/>
        <end position="163"/>
    </location>
</feature>
<dbReference type="AlphaFoldDB" id="A0A7Y9XB30"/>
<name>A0A7Y9XB30_9ACTN</name>
<evidence type="ECO:0000256" key="1">
    <source>
        <dbReference type="SAM" id="MobiDB-lite"/>
    </source>
</evidence>
<keyword evidence="2" id="KW-0472">Membrane</keyword>
<evidence type="ECO:0000313" key="4">
    <source>
        <dbReference type="Proteomes" id="UP000584931"/>
    </source>
</evidence>
<dbReference type="RefSeq" id="WP_179809082.1">
    <property type="nucleotide sequence ID" value="NZ_JACCHL010000001.1"/>
</dbReference>
<feature type="transmembrane region" description="Helical" evidence="2">
    <location>
        <begin position="109"/>
        <end position="128"/>
    </location>
</feature>
<feature type="compositionally biased region" description="Basic and acidic residues" evidence="1">
    <location>
        <begin position="1"/>
        <end position="16"/>
    </location>
</feature>
<feature type="transmembrane region" description="Helical" evidence="2">
    <location>
        <begin position="66"/>
        <end position="89"/>
    </location>
</feature>
<gene>
    <name evidence="3" type="ORF">HNR06_000579</name>
</gene>
<proteinExistence type="predicted"/>
<organism evidence="3 4">
    <name type="scientific">Nocardiopsis sinuspersici</name>
    <dbReference type="NCBI Taxonomy" id="501010"/>
    <lineage>
        <taxon>Bacteria</taxon>
        <taxon>Bacillati</taxon>
        <taxon>Actinomycetota</taxon>
        <taxon>Actinomycetes</taxon>
        <taxon>Streptosporangiales</taxon>
        <taxon>Nocardiopsidaceae</taxon>
        <taxon>Nocardiopsis</taxon>
    </lineage>
</organism>
<evidence type="ECO:0000313" key="3">
    <source>
        <dbReference type="EMBL" id="NYH50990.1"/>
    </source>
</evidence>
<dbReference type="EMBL" id="JACCHL010000001">
    <property type="protein sequence ID" value="NYH50990.1"/>
    <property type="molecule type" value="Genomic_DNA"/>
</dbReference>
<reference evidence="3 4" key="1">
    <citation type="submission" date="2020-07" db="EMBL/GenBank/DDBJ databases">
        <title>Sequencing the genomes of 1000 actinobacteria strains.</title>
        <authorList>
            <person name="Klenk H.-P."/>
        </authorList>
    </citation>
    <scope>NUCLEOTIDE SEQUENCE [LARGE SCALE GENOMIC DNA]</scope>
    <source>
        <strain evidence="3 4">DSM 45278</strain>
    </source>
</reference>
<keyword evidence="2" id="KW-0812">Transmembrane</keyword>